<evidence type="ECO:0000313" key="2">
    <source>
        <dbReference type="Proteomes" id="UP000265520"/>
    </source>
</evidence>
<dbReference type="Proteomes" id="UP000265520">
    <property type="component" value="Unassembled WGS sequence"/>
</dbReference>
<evidence type="ECO:0000313" key="1">
    <source>
        <dbReference type="EMBL" id="MCI10110.1"/>
    </source>
</evidence>
<protein>
    <submittedName>
        <fullName evidence="1">Uncharacterized protein</fullName>
    </submittedName>
</protein>
<proteinExistence type="predicted"/>
<sequence length="12" mass="1550">MGTPFEEEYQYR</sequence>
<comment type="caution">
    <text evidence="1">The sequence shown here is derived from an EMBL/GenBank/DDBJ whole genome shotgun (WGS) entry which is preliminary data.</text>
</comment>
<reference evidence="1 2" key="1">
    <citation type="journal article" date="2018" name="Front. Plant Sci.">
        <title>Red Clover (Trifolium pratense) and Zigzag Clover (T. medium) - A Picture of Genomic Similarities and Differences.</title>
        <authorList>
            <person name="Dluhosova J."/>
            <person name="Istvanek J."/>
            <person name="Nedelnik J."/>
            <person name="Repkova J."/>
        </authorList>
    </citation>
    <scope>NUCLEOTIDE SEQUENCE [LARGE SCALE GENOMIC DNA]</scope>
    <source>
        <strain evidence="2">cv. 10/8</strain>
        <tissue evidence="1">Leaf</tissue>
    </source>
</reference>
<feature type="non-terminal residue" evidence="1">
    <location>
        <position position="12"/>
    </location>
</feature>
<dbReference type="EMBL" id="LXQA010075061">
    <property type="protein sequence ID" value="MCI10110.1"/>
    <property type="molecule type" value="Genomic_DNA"/>
</dbReference>
<organism evidence="1 2">
    <name type="scientific">Trifolium medium</name>
    <dbReference type="NCBI Taxonomy" id="97028"/>
    <lineage>
        <taxon>Eukaryota</taxon>
        <taxon>Viridiplantae</taxon>
        <taxon>Streptophyta</taxon>
        <taxon>Embryophyta</taxon>
        <taxon>Tracheophyta</taxon>
        <taxon>Spermatophyta</taxon>
        <taxon>Magnoliopsida</taxon>
        <taxon>eudicotyledons</taxon>
        <taxon>Gunneridae</taxon>
        <taxon>Pentapetalae</taxon>
        <taxon>rosids</taxon>
        <taxon>fabids</taxon>
        <taxon>Fabales</taxon>
        <taxon>Fabaceae</taxon>
        <taxon>Papilionoideae</taxon>
        <taxon>50 kb inversion clade</taxon>
        <taxon>NPAAA clade</taxon>
        <taxon>Hologalegina</taxon>
        <taxon>IRL clade</taxon>
        <taxon>Trifolieae</taxon>
        <taxon>Trifolium</taxon>
    </lineage>
</organism>
<accession>A0A392PF62</accession>
<keyword evidence="2" id="KW-1185">Reference proteome</keyword>
<name>A0A392PF62_9FABA</name>